<keyword evidence="3" id="KW-1185">Reference proteome</keyword>
<dbReference type="RefSeq" id="WP_183602001.1">
    <property type="nucleotide sequence ID" value="NZ_JACHXK010000010.1"/>
</dbReference>
<dbReference type="InterPro" id="IPR022496">
    <property type="entry name" value="T6A_TsaB"/>
</dbReference>
<dbReference type="Proteomes" id="UP000570361">
    <property type="component" value="Unassembled WGS sequence"/>
</dbReference>
<dbReference type="InterPro" id="IPR000905">
    <property type="entry name" value="Gcp-like_dom"/>
</dbReference>
<evidence type="ECO:0000313" key="2">
    <source>
        <dbReference type="EMBL" id="MBB3112077.1"/>
    </source>
</evidence>
<evidence type="ECO:0000313" key="3">
    <source>
        <dbReference type="Proteomes" id="UP000570361"/>
    </source>
</evidence>
<dbReference type="AlphaFoldDB" id="A0A7W5FPC3"/>
<dbReference type="PANTHER" id="PTHR11735:SF11">
    <property type="entry name" value="TRNA THREONYLCARBAMOYLADENOSINE BIOSYNTHESIS PROTEIN TSAB"/>
    <property type="match status" value="1"/>
</dbReference>
<protein>
    <submittedName>
        <fullName evidence="2">tRNA threonylcarbamoyladenosine biosynthesis protein TsaB</fullName>
    </submittedName>
</protein>
<feature type="domain" description="Gcp-like" evidence="1">
    <location>
        <begin position="46"/>
        <end position="153"/>
    </location>
</feature>
<dbReference type="CDD" id="cd24032">
    <property type="entry name" value="ASKHA_NBD_TsaB"/>
    <property type="match status" value="1"/>
</dbReference>
<dbReference type="GO" id="GO:0005829">
    <property type="term" value="C:cytosol"/>
    <property type="evidence" value="ECO:0007669"/>
    <property type="project" value="TreeGrafter"/>
</dbReference>
<accession>A0A7W5FPC3</accession>
<dbReference type="PANTHER" id="PTHR11735">
    <property type="entry name" value="TRNA N6-ADENOSINE THREONYLCARBAMOYLTRANSFERASE"/>
    <property type="match status" value="1"/>
</dbReference>
<gene>
    <name evidence="2" type="ORF">FHS18_004155</name>
</gene>
<dbReference type="Gene3D" id="3.30.420.40">
    <property type="match status" value="1"/>
</dbReference>
<comment type="caution">
    <text evidence="2">The sequence shown here is derived from an EMBL/GenBank/DDBJ whole genome shotgun (WGS) entry which is preliminary data.</text>
</comment>
<organism evidence="2 3">
    <name type="scientific">Paenibacillus phyllosphaerae</name>
    <dbReference type="NCBI Taxonomy" id="274593"/>
    <lineage>
        <taxon>Bacteria</taxon>
        <taxon>Bacillati</taxon>
        <taxon>Bacillota</taxon>
        <taxon>Bacilli</taxon>
        <taxon>Bacillales</taxon>
        <taxon>Paenibacillaceae</taxon>
        <taxon>Paenibacillus</taxon>
    </lineage>
</organism>
<dbReference type="GO" id="GO:0002949">
    <property type="term" value="P:tRNA threonylcarbamoyladenosine modification"/>
    <property type="evidence" value="ECO:0007669"/>
    <property type="project" value="InterPro"/>
</dbReference>
<dbReference type="Pfam" id="PF00814">
    <property type="entry name" value="TsaD"/>
    <property type="match status" value="1"/>
</dbReference>
<evidence type="ECO:0000259" key="1">
    <source>
        <dbReference type="Pfam" id="PF00814"/>
    </source>
</evidence>
<proteinExistence type="predicted"/>
<dbReference type="EMBL" id="JACHXK010000010">
    <property type="protein sequence ID" value="MBB3112077.1"/>
    <property type="molecule type" value="Genomic_DNA"/>
</dbReference>
<reference evidence="2 3" key="1">
    <citation type="submission" date="2020-08" db="EMBL/GenBank/DDBJ databases">
        <title>Genomic Encyclopedia of Type Strains, Phase III (KMG-III): the genomes of soil and plant-associated and newly described type strains.</title>
        <authorList>
            <person name="Whitman W."/>
        </authorList>
    </citation>
    <scope>NUCLEOTIDE SEQUENCE [LARGE SCALE GENOMIC DNA]</scope>
    <source>
        <strain evidence="2 3">CECT 5862</strain>
    </source>
</reference>
<name>A0A7W5FPC3_9BACL</name>
<sequence>MIEQHTSEASVAGSKNPVILALDTSTAAFAAALMRGNEVLGEMQSLAERNHSVFTVSHIKTLLAENGIGADQLDGIAVGQGPGSYTGVRIAVTLGKTLAWIWKKPLVGVSSLEGLAYGAKLKLDQLDDSQPTRSGTHWYVPLMDARRGQAYTGLFAAHSDDRWERLAPDGIRLMADWVTQLAQLAERNGQDDRPERIVVLGELAVHEAEGLRLRELLEGLGIDVRLLPFAMEGRAIAELGAAKLQDGEQDEVHTFVPNYTQLTEAEVNLNARLKAQASQGVGAQDE</sequence>
<dbReference type="NCBIfam" id="TIGR03725">
    <property type="entry name" value="T6A_YeaZ"/>
    <property type="match status" value="1"/>
</dbReference>
<dbReference type="SUPFAM" id="SSF53067">
    <property type="entry name" value="Actin-like ATPase domain"/>
    <property type="match status" value="2"/>
</dbReference>
<dbReference type="InterPro" id="IPR043129">
    <property type="entry name" value="ATPase_NBD"/>
</dbReference>